<evidence type="ECO:0000313" key="4">
    <source>
        <dbReference type="Proteomes" id="UP000789595"/>
    </source>
</evidence>
<evidence type="ECO:0000256" key="2">
    <source>
        <dbReference type="SAM" id="Phobius"/>
    </source>
</evidence>
<name>A0A8J2SL16_9STRA</name>
<proteinExistence type="predicted"/>
<evidence type="ECO:0000256" key="1">
    <source>
        <dbReference type="SAM" id="MobiDB-lite"/>
    </source>
</evidence>
<comment type="caution">
    <text evidence="3">The sequence shown here is derived from an EMBL/GenBank/DDBJ whole genome shotgun (WGS) entry which is preliminary data.</text>
</comment>
<feature type="region of interest" description="Disordered" evidence="1">
    <location>
        <begin position="626"/>
        <end position="656"/>
    </location>
</feature>
<accession>A0A8J2SL16</accession>
<sequence length="656" mass="69488">MALQMGGGAMPMQMQTTGAMPMQMMPQQAMPNFAPPQGAAPAAPAGGGVAPGAADVNRRKEDPSLRDGAAACFTLEVHGSTVRAACWDGRGAKPLPFDAQKTGACPATLKIDDASQFLKWTRKKPSQRAAEPHLAGAKVGARGRDEILAPGASLGAVDGLQSTMTEESDFGAVKEACYDLDGEKVAPHLAVALLCAKPRQRATQLVERPVRRCTIVAPASASAAWRLALCRALEAVDCTAASIVGAPVAALVGKALKEPQAFGAAAVDGIEGRVVCVDVTSMGVDCAVVDVDEGQFRAVAVAGDVLKKDRAALVKCALGEKNDALVAKCETAARAVIKQALASISKEALEAPSHYLVRGEATLAEAALKAAASLAKKNVAVVEAEAVDAVLGAAFLTASELGLPQAPEISQKSVLASSIGIAPLVRGSPDTKQQETLFEAGEDLPCSARHAYVRKDLLKERQLTDDAELSWAFVEDSTALREGCYDPFETVDDDDEVTHAQKCTVEYSVDTRGIPVARVLAAAVPRNAERMKRKAEEKKCHGYLKMFLLAFVALPGSFTLYHMGKRRITRAKTIAILEDFYGRAQPDKVANAGTIADKYEGFEELLYKRLERQYESVPGGPFKVWRKGPPFPAPEADATEEDVVDLDAEEGGHDEM</sequence>
<dbReference type="EMBL" id="CAKKNE010000004">
    <property type="protein sequence ID" value="CAH0373775.1"/>
    <property type="molecule type" value="Genomic_DNA"/>
</dbReference>
<evidence type="ECO:0000313" key="3">
    <source>
        <dbReference type="EMBL" id="CAH0373775.1"/>
    </source>
</evidence>
<feature type="compositionally biased region" description="Acidic residues" evidence="1">
    <location>
        <begin position="637"/>
        <end position="649"/>
    </location>
</feature>
<keyword evidence="2" id="KW-1133">Transmembrane helix</keyword>
<organism evidence="3 4">
    <name type="scientific">Pelagomonas calceolata</name>
    <dbReference type="NCBI Taxonomy" id="35677"/>
    <lineage>
        <taxon>Eukaryota</taxon>
        <taxon>Sar</taxon>
        <taxon>Stramenopiles</taxon>
        <taxon>Ochrophyta</taxon>
        <taxon>Pelagophyceae</taxon>
        <taxon>Pelagomonadales</taxon>
        <taxon>Pelagomonadaceae</taxon>
        <taxon>Pelagomonas</taxon>
    </lineage>
</organism>
<dbReference type="OrthoDB" id="248320at2759"/>
<dbReference type="Gene3D" id="3.30.420.40">
    <property type="match status" value="2"/>
</dbReference>
<gene>
    <name evidence="3" type="ORF">PECAL_4P10120</name>
</gene>
<reference evidence="3" key="1">
    <citation type="submission" date="2021-11" db="EMBL/GenBank/DDBJ databases">
        <authorList>
            <consortium name="Genoscope - CEA"/>
            <person name="William W."/>
        </authorList>
    </citation>
    <scope>NUCLEOTIDE SEQUENCE</scope>
</reference>
<keyword evidence="2" id="KW-0812">Transmembrane</keyword>
<keyword evidence="2" id="KW-0472">Membrane</keyword>
<keyword evidence="4" id="KW-1185">Reference proteome</keyword>
<dbReference type="Proteomes" id="UP000789595">
    <property type="component" value="Unassembled WGS sequence"/>
</dbReference>
<feature type="region of interest" description="Disordered" evidence="1">
    <location>
        <begin position="36"/>
        <end position="60"/>
    </location>
</feature>
<protein>
    <submittedName>
        <fullName evidence="3">Uncharacterized protein</fullName>
    </submittedName>
</protein>
<dbReference type="AlphaFoldDB" id="A0A8J2SL16"/>
<feature type="transmembrane region" description="Helical" evidence="2">
    <location>
        <begin position="542"/>
        <end position="561"/>
    </location>
</feature>